<organism evidence="1 2">
    <name type="scientific">Dentiscutata erythropus</name>
    <dbReference type="NCBI Taxonomy" id="1348616"/>
    <lineage>
        <taxon>Eukaryota</taxon>
        <taxon>Fungi</taxon>
        <taxon>Fungi incertae sedis</taxon>
        <taxon>Mucoromycota</taxon>
        <taxon>Glomeromycotina</taxon>
        <taxon>Glomeromycetes</taxon>
        <taxon>Diversisporales</taxon>
        <taxon>Gigasporaceae</taxon>
        <taxon>Dentiscutata</taxon>
    </lineage>
</organism>
<comment type="caution">
    <text evidence="1">The sequence shown here is derived from an EMBL/GenBank/DDBJ whole genome shotgun (WGS) entry which is preliminary data.</text>
</comment>
<evidence type="ECO:0000313" key="2">
    <source>
        <dbReference type="Proteomes" id="UP000789405"/>
    </source>
</evidence>
<accession>A0A9N9K1G2</accession>
<reference evidence="1" key="1">
    <citation type="submission" date="2021-06" db="EMBL/GenBank/DDBJ databases">
        <authorList>
            <person name="Kallberg Y."/>
            <person name="Tangrot J."/>
            <person name="Rosling A."/>
        </authorList>
    </citation>
    <scope>NUCLEOTIDE SEQUENCE</scope>
    <source>
        <strain evidence="1">MA453B</strain>
    </source>
</reference>
<dbReference type="Proteomes" id="UP000789405">
    <property type="component" value="Unassembled WGS sequence"/>
</dbReference>
<dbReference type="AlphaFoldDB" id="A0A9N9K1G2"/>
<evidence type="ECO:0000313" key="1">
    <source>
        <dbReference type="EMBL" id="CAG8804141.1"/>
    </source>
</evidence>
<proteinExistence type="predicted"/>
<keyword evidence="2" id="KW-1185">Reference proteome</keyword>
<gene>
    <name evidence="1" type="ORF">DERYTH_LOCUS24037</name>
</gene>
<sequence length="115" mass="13502">RYITEMFLQNRFAANVVVFAIFEHNQHGERFVEQEIEIDHLYEISEKNQEENNNTNLKSNKVICEKNNKGQPVDKSTLHELPEFKPLHTFHAHSGYAPLPHKMKTDTINPITLFQ</sequence>
<name>A0A9N9K1G2_9GLOM</name>
<protein>
    <submittedName>
        <fullName evidence="1">8117_t:CDS:1</fullName>
    </submittedName>
</protein>
<feature type="non-terminal residue" evidence="1">
    <location>
        <position position="1"/>
    </location>
</feature>
<dbReference type="EMBL" id="CAJVPY010038665">
    <property type="protein sequence ID" value="CAG8804141.1"/>
    <property type="molecule type" value="Genomic_DNA"/>
</dbReference>
<feature type="non-terminal residue" evidence="1">
    <location>
        <position position="115"/>
    </location>
</feature>